<dbReference type="RefSeq" id="WP_013579192.1">
    <property type="nucleotide sequence ID" value="NC_015064.1"/>
</dbReference>
<protein>
    <recommendedName>
        <fullName evidence="2 6">Adenylyl-sulfate kinase</fullName>
        <ecNumber evidence="2 6">2.7.1.25</ecNumber>
    </recommendedName>
    <alternativeName>
        <fullName evidence="6">APS kinase</fullName>
    </alternativeName>
    <alternativeName>
        <fullName evidence="6">ATP adenosine-5'-phosphosulfate 3'-phosphotransferase</fullName>
    </alternativeName>
    <alternativeName>
        <fullName evidence="6">Adenosine-5'-phosphosulfate kinase</fullName>
    </alternativeName>
</protein>
<comment type="function">
    <text evidence="6 7">Catalyzes the synthesis of activated sulfate.</text>
</comment>
<evidence type="ECO:0000313" key="10">
    <source>
        <dbReference type="Proteomes" id="UP000000343"/>
    </source>
</evidence>
<keyword evidence="5 6" id="KW-0067">ATP-binding</keyword>
<dbReference type="AlphaFoldDB" id="E8X101"/>
<dbReference type="InterPro" id="IPR059117">
    <property type="entry name" value="APS_kinase_dom"/>
</dbReference>
<accession>E8X101</accession>
<dbReference type="InterPro" id="IPR027417">
    <property type="entry name" value="P-loop_NTPase"/>
</dbReference>
<dbReference type="Proteomes" id="UP000000343">
    <property type="component" value="Chromosome"/>
</dbReference>
<proteinExistence type="inferred from homology"/>
<sequence>MLIWLTGLSGSGKSTLARQVFETLAAAGCRVELLDADEVRAQLSSGLGFSKSDREENVRRLGYVGGLLRAHGVIVLVAAMSPYRAGRDEIRKTAPSAFVEVFVDAPLAICEERDPIGLYRRFRAGEVHNLSGLDAPYEPPLNPEVHCHTAQQTIEESVADILKTVRPFLA</sequence>
<feature type="domain" description="APS kinase" evidence="8">
    <location>
        <begin position="2"/>
        <end position="147"/>
    </location>
</feature>
<comment type="catalytic activity">
    <reaction evidence="1 6 7">
        <text>adenosine 5'-phosphosulfate + ATP = 3'-phosphoadenylyl sulfate + ADP + H(+)</text>
        <dbReference type="Rhea" id="RHEA:24152"/>
        <dbReference type="ChEBI" id="CHEBI:15378"/>
        <dbReference type="ChEBI" id="CHEBI:30616"/>
        <dbReference type="ChEBI" id="CHEBI:58243"/>
        <dbReference type="ChEBI" id="CHEBI:58339"/>
        <dbReference type="ChEBI" id="CHEBI:456216"/>
        <dbReference type="EC" id="2.7.1.25"/>
    </reaction>
</comment>
<dbReference type="NCBIfam" id="NF003013">
    <property type="entry name" value="PRK03846.1"/>
    <property type="match status" value="1"/>
</dbReference>
<dbReference type="STRING" id="1198114.AciX9_0799"/>
<dbReference type="PaxDb" id="1198114-AciX9_0799"/>
<reference evidence="10" key="1">
    <citation type="submission" date="2011-01" db="EMBL/GenBank/DDBJ databases">
        <title>Complete sequence of chromosome of Acidobacterium sp. MP5ACTX9.</title>
        <authorList>
            <consortium name="US DOE Joint Genome Institute"/>
            <person name="Lucas S."/>
            <person name="Copeland A."/>
            <person name="Lapidus A."/>
            <person name="Cheng J.-F."/>
            <person name="Goodwin L."/>
            <person name="Pitluck S."/>
            <person name="Teshima H."/>
            <person name="Detter J.C."/>
            <person name="Han C."/>
            <person name="Tapia R."/>
            <person name="Land M."/>
            <person name="Hauser L."/>
            <person name="Kyrpides N."/>
            <person name="Ivanova N."/>
            <person name="Ovchinnikova G."/>
            <person name="Pagani I."/>
            <person name="Rawat S.R."/>
            <person name="Mannisto M."/>
            <person name="Haggblom M.M."/>
            <person name="Woyke T."/>
        </authorList>
    </citation>
    <scope>NUCLEOTIDE SEQUENCE [LARGE SCALE GENOMIC DNA]</scope>
    <source>
        <strain evidence="10">MP5ACTX9</strain>
    </source>
</reference>
<dbReference type="UniPathway" id="UPA00140">
    <property type="reaction ID" value="UER00205"/>
</dbReference>
<keyword evidence="10" id="KW-1185">Reference proteome</keyword>
<evidence type="ECO:0000256" key="6">
    <source>
        <dbReference type="HAMAP-Rule" id="MF_00065"/>
    </source>
</evidence>
<keyword evidence="6 7" id="KW-0418">Kinase</keyword>
<evidence type="ECO:0000256" key="3">
    <source>
        <dbReference type="ARBA" id="ARBA00022679"/>
    </source>
</evidence>
<keyword evidence="6" id="KW-0597">Phosphoprotein</keyword>
<dbReference type="GO" id="GO:0005737">
    <property type="term" value="C:cytoplasm"/>
    <property type="evidence" value="ECO:0007669"/>
    <property type="project" value="TreeGrafter"/>
</dbReference>
<comment type="similarity">
    <text evidence="6 7">Belongs to the APS kinase family.</text>
</comment>
<evidence type="ECO:0000313" key="9">
    <source>
        <dbReference type="EMBL" id="ADW67867.1"/>
    </source>
</evidence>
<dbReference type="HOGENOM" id="CLU_046932_2_1_0"/>
<evidence type="ECO:0000256" key="2">
    <source>
        <dbReference type="ARBA" id="ARBA00012121"/>
    </source>
</evidence>
<evidence type="ECO:0000256" key="7">
    <source>
        <dbReference type="RuleBase" id="RU004347"/>
    </source>
</evidence>
<feature type="active site" description="Phosphoserine intermediate" evidence="6">
    <location>
        <position position="81"/>
    </location>
</feature>
<comment type="pathway">
    <text evidence="6 7">Sulfur metabolism; hydrogen sulfide biosynthesis; sulfite from sulfate: step 2/3.</text>
</comment>
<dbReference type="InterPro" id="IPR050512">
    <property type="entry name" value="Sulf_AdTrans/APS_kinase"/>
</dbReference>
<organism evidence="10">
    <name type="scientific">Granulicella tundricola (strain ATCC BAA-1859 / DSM 23138 / MP5ACTX9)</name>
    <dbReference type="NCBI Taxonomy" id="1198114"/>
    <lineage>
        <taxon>Bacteria</taxon>
        <taxon>Pseudomonadati</taxon>
        <taxon>Acidobacteriota</taxon>
        <taxon>Terriglobia</taxon>
        <taxon>Terriglobales</taxon>
        <taxon>Acidobacteriaceae</taxon>
        <taxon>Granulicella</taxon>
    </lineage>
</organism>
<evidence type="ECO:0000256" key="4">
    <source>
        <dbReference type="ARBA" id="ARBA00022741"/>
    </source>
</evidence>
<dbReference type="KEGG" id="acm:AciX9_0799"/>
<dbReference type="EC" id="2.7.1.25" evidence="2 6"/>
<dbReference type="SUPFAM" id="SSF52540">
    <property type="entry name" value="P-loop containing nucleoside triphosphate hydrolases"/>
    <property type="match status" value="1"/>
</dbReference>
<dbReference type="GO" id="GO:0005524">
    <property type="term" value="F:ATP binding"/>
    <property type="evidence" value="ECO:0007669"/>
    <property type="project" value="UniProtKB-UniRule"/>
</dbReference>
<dbReference type="PANTHER" id="PTHR42700:SF1">
    <property type="entry name" value="SULFATE ADENYLYLTRANSFERASE"/>
    <property type="match status" value="1"/>
</dbReference>
<dbReference type="InterPro" id="IPR002891">
    <property type="entry name" value="APS"/>
</dbReference>
<evidence type="ECO:0000256" key="5">
    <source>
        <dbReference type="ARBA" id="ARBA00022840"/>
    </source>
</evidence>
<dbReference type="CDD" id="cd02027">
    <property type="entry name" value="APSK"/>
    <property type="match status" value="1"/>
</dbReference>
<keyword evidence="3 6" id="KW-0808">Transferase</keyword>
<dbReference type="Pfam" id="PF01583">
    <property type="entry name" value="APS_kinase"/>
    <property type="match status" value="1"/>
</dbReference>
<dbReference type="HAMAP" id="MF_00065">
    <property type="entry name" value="Adenylyl_sulf_kinase"/>
    <property type="match status" value="1"/>
</dbReference>
<dbReference type="EMBL" id="CP002480">
    <property type="protein sequence ID" value="ADW67867.1"/>
    <property type="molecule type" value="Genomic_DNA"/>
</dbReference>
<feature type="binding site" evidence="6">
    <location>
        <begin position="7"/>
        <end position="14"/>
    </location>
    <ligand>
        <name>ATP</name>
        <dbReference type="ChEBI" id="CHEBI:30616"/>
    </ligand>
</feature>
<evidence type="ECO:0000259" key="8">
    <source>
        <dbReference type="Pfam" id="PF01583"/>
    </source>
</evidence>
<evidence type="ECO:0000256" key="1">
    <source>
        <dbReference type="ARBA" id="ARBA00001823"/>
    </source>
</evidence>
<gene>
    <name evidence="6" type="primary">cysC</name>
    <name evidence="9" type="ordered locus">AciX9_0799</name>
</gene>
<dbReference type="GO" id="GO:0004020">
    <property type="term" value="F:adenylylsulfate kinase activity"/>
    <property type="evidence" value="ECO:0007669"/>
    <property type="project" value="UniProtKB-UniRule"/>
</dbReference>
<dbReference type="GO" id="GO:0019379">
    <property type="term" value="P:sulfate assimilation, phosphoadenylyl sulfate reduction by phosphoadenylyl-sulfate reductase (thioredoxin)"/>
    <property type="evidence" value="ECO:0007669"/>
    <property type="project" value="TreeGrafter"/>
</dbReference>
<dbReference type="Gene3D" id="3.40.50.300">
    <property type="entry name" value="P-loop containing nucleotide triphosphate hydrolases"/>
    <property type="match status" value="1"/>
</dbReference>
<dbReference type="GO" id="GO:0004781">
    <property type="term" value="F:sulfate adenylyltransferase (ATP) activity"/>
    <property type="evidence" value="ECO:0007669"/>
    <property type="project" value="TreeGrafter"/>
</dbReference>
<dbReference type="GO" id="GO:0010134">
    <property type="term" value="P:sulfate assimilation via adenylyl sulfate reduction"/>
    <property type="evidence" value="ECO:0007669"/>
    <property type="project" value="TreeGrafter"/>
</dbReference>
<keyword evidence="4 6" id="KW-0547">Nucleotide-binding</keyword>
<dbReference type="GO" id="GO:0070814">
    <property type="term" value="P:hydrogen sulfide biosynthetic process"/>
    <property type="evidence" value="ECO:0007669"/>
    <property type="project" value="UniProtKB-UniRule"/>
</dbReference>
<dbReference type="eggNOG" id="COG0529">
    <property type="taxonomic scope" value="Bacteria"/>
</dbReference>
<dbReference type="NCBIfam" id="TIGR00455">
    <property type="entry name" value="apsK"/>
    <property type="match status" value="1"/>
</dbReference>
<name>E8X101_GRATM</name>
<dbReference type="PANTHER" id="PTHR42700">
    <property type="entry name" value="SULFATE ADENYLYLTRANSFERASE"/>
    <property type="match status" value="1"/>
</dbReference>